<accession>A0A834I9Q5</accession>
<dbReference type="AlphaFoldDB" id="A0A834I9Q5"/>
<name>A0A834I9Q5_RHYFE</name>
<reference evidence="2" key="1">
    <citation type="submission" date="2020-08" db="EMBL/GenBank/DDBJ databases">
        <title>Genome sequencing and assembly of the red palm weevil Rhynchophorus ferrugineus.</title>
        <authorList>
            <person name="Dias G.B."/>
            <person name="Bergman C.M."/>
            <person name="Manee M."/>
        </authorList>
    </citation>
    <scope>NUCLEOTIDE SEQUENCE</scope>
    <source>
        <strain evidence="2">AA-2017</strain>
        <tissue evidence="2">Whole larva</tissue>
    </source>
</reference>
<feature type="region of interest" description="Disordered" evidence="1">
    <location>
        <begin position="316"/>
        <end position="348"/>
    </location>
</feature>
<sequence length="385" mass="38809">MASANAAFDSYKTAQSLSGLKDAVGAAETASDAAKAANVSVSITYGEQKNSYENLSQSTTAAKSSVNAGGQVNLVATQSDINIIGSDIIGQQGTTLIADNDINIRAAEQSSTEQSSNKNEGWNAGVAVSYGSNGLAFGVTAGGNAGKGHGDGTETSYVASTVGSSESQTTIQSGNASNIIGSVVQGKGVQVNAKELNIESLQDTASYQSKQQNVEGQVTVGYGASASGSFSQSKVNANYASVQDQAGIFAGDDGYQINVQGNTDLKGALITSSALAEQSQKNSLSTGTLTYSDIQNVSEYDAKGLGLSGSASYSKAGDSGKAYNPESSGVSKSVGFGLDSDEDSSVTRSGINTGNITITDVAGQQALTGQSIEESKAGILTTIST</sequence>
<evidence type="ECO:0000313" key="2">
    <source>
        <dbReference type="EMBL" id="KAF7275659.1"/>
    </source>
</evidence>
<gene>
    <name evidence="2" type="ORF">GWI33_011452</name>
</gene>
<dbReference type="OrthoDB" id="10627740at2759"/>
<dbReference type="EMBL" id="JAACXV010009489">
    <property type="protein sequence ID" value="KAF7275659.1"/>
    <property type="molecule type" value="Genomic_DNA"/>
</dbReference>
<feature type="non-terminal residue" evidence="2">
    <location>
        <position position="385"/>
    </location>
</feature>
<proteinExistence type="predicted"/>
<comment type="caution">
    <text evidence="2">The sequence shown here is derived from an EMBL/GenBank/DDBJ whole genome shotgun (WGS) entry which is preliminary data.</text>
</comment>
<dbReference type="InterPro" id="IPR025157">
    <property type="entry name" value="Hemagglutinin_rpt"/>
</dbReference>
<protein>
    <submittedName>
        <fullName evidence="2">Uncharacterized protein</fullName>
    </submittedName>
</protein>
<dbReference type="GO" id="GO:0003824">
    <property type="term" value="F:catalytic activity"/>
    <property type="evidence" value="ECO:0007669"/>
    <property type="project" value="UniProtKB-ARBA"/>
</dbReference>
<keyword evidence="3" id="KW-1185">Reference proteome</keyword>
<dbReference type="Proteomes" id="UP000625711">
    <property type="component" value="Unassembled WGS sequence"/>
</dbReference>
<organism evidence="2 3">
    <name type="scientific">Rhynchophorus ferrugineus</name>
    <name type="common">Red palm weevil</name>
    <name type="synonym">Curculio ferrugineus</name>
    <dbReference type="NCBI Taxonomy" id="354439"/>
    <lineage>
        <taxon>Eukaryota</taxon>
        <taxon>Metazoa</taxon>
        <taxon>Ecdysozoa</taxon>
        <taxon>Arthropoda</taxon>
        <taxon>Hexapoda</taxon>
        <taxon>Insecta</taxon>
        <taxon>Pterygota</taxon>
        <taxon>Neoptera</taxon>
        <taxon>Endopterygota</taxon>
        <taxon>Coleoptera</taxon>
        <taxon>Polyphaga</taxon>
        <taxon>Cucujiformia</taxon>
        <taxon>Curculionidae</taxon>
        <taxon>Dryophthorinae</taxon>
        <taxon>Rhynchophorus</taxon>
    </lineage>
</organism>
<evidence type="ECO:0000256" key="1">
    <source>
        <dbReference type="SAM" id="MobiDB-lite"/>
    </source>
</evidence>
<dbReference type="Pfam" id="PF13332">
    <property type="entry name" value="Fil_haemagg_2"/>
    <property type="match status" value="1"/>
</dbReference>
<evidence type="ECO:0000313" key="3">
    <source>
        <dbReference type="Proteomes" id="UP000625711"/>
    </source>
</evidence>